<reference evidence="2" key="1">
    <citation type="submission" date="2018-11" db="EMBL/GenBank/DDBJ databases">
        <title>Phylogenetic, genomic, and biogeographic characterization of a novel and ubiquitous marine invertebrate-associated Rickettsiales parasite, Candidatus Marinoinvertebrata rohwerii, gen. nov., sp. nov.</title>
        <authorList>
            <person name="Klinges J.G."/>
            <person name="Rosales S.M."/>
            <person name="Mcminds R."/>
            <person name="Shaver E.C."/>
            <person name="Shantz A."/>
            <person name="Peters E.C."/>
            <person name="Burkepile D.E."/>
            <person name="Silliman B.R."/>
            <person name="Vega Thurber R.L."/>
        </authorList>
    </citation>
    <scope>NUCLEOTIDE SEQUENCE [LARGE SCALE GENOMIC DNA]</scope>
    <source>
        <strain evidence="2">a_cerv_44</strain>
    </source>
</reference>
<accession>A0A429XGJ0</accession>
<proteinExistence type="predicted"/>
<dbReference type="RefSeq" id="WP_126044966.1">
    <property type="nucleotide sequence ID" value="NZ_RXFM01000063.1"/>
</dbReference>
<comment type="caution">
    <text evidence="1">The sequence shown here is derived from an EMBL/GenBank/DDBJ whole genome shotgun (WGS) entry which is preliminary data.</text>
</comment>
<dbReference type="OrthoDB" id="8595007at2"/>
<dbReference type="EMBL" id="RXFM01000063">
    <property type="protein sequence ID" value="RST64475.1"/>
    <property type="molecule type" value="Genomic_DNA"/>
</dbReference>
<dbReference type="AlphaFoldDB" id="A0A429XGJ0"/>
<dbReference type="InterPro" id="IPR011990">
    <property type="entry name" value="TPR-like_helical_dom_sf"/>
</dbReference>
<dbReference type="Proteomes" id="UP000279470">
    <property type="component" value="Unassembled WGS sequence"/>
</dbReference>
<dbReference type="SUPFAM" id="SSF81901">
    <property type="entry name" value="HCP-like"/>
    <property type="match status" value="1"/>
</dbReference>
<evidence type="ECO:0008006" key="3">
    <source>
        <dbReference type="Google" id="ProtNLM"/>
    </source>
</evidence>
<evidence type="ECO:0000313" key="2">
    <source>
        <dbReference type="Proteomes" id="UP000279470"/>
    </source>
</evidence>
<dbReference type="Gene3D" id="1.25.40.10">
    <property type="entry name" value="Tetratricopeptide repeat domain"/>
    <property type="match status" value="1"/>
</dbReference>
<name>A0A429XGJ0_9RICK</name>
<gene>
    <name evidence="1" type="ORF">EIC27_04700</name>
</gene>
<evidence type="ECO:0000313" key="1">
    <source>
        <dbReference type="EMBL" id="RST64475.1"/>
    </source>
</evidence>
<protein>
    <recommendedName>
        <fullName evidence="3">Sel1 repeat family protein</fullName>
    </recommendedName>
</protein>
<sequence>MTEKSKNCLNFNDGDKKNIFKQVNNQKIIIKFLNKLVNPGCHNDIELAQEILEKIPNTIAVTKDIADIKNKLLRIIGNEQAVHSSFILKFQKENIKFQKENIDDFTVESIKYLIKNDLQNDDVNKFCLFLSKKIQNKIPSSLSSNKHFAELLPACAIFYKSKSLEKDKQVTNMVIENLLIFTWKAYNDHYALFELAHGYHYGIGVQQDLLKAKDLYLKIRNVNDDAKYHLVQINLSQGKDQEESTKMLNDLSETEHENAMCLKAILLREGKFYEQSIDDSNEILQKLINKDNPCGKFYFSYNIVKDKPYDLNDITEWEMLESVSNIYLDAHIELLNKLVYDTNQILENCINDKSSLGGSSHKIINPQKVLQNFEKLLEKEYIKENKEIYNLLVQTDYKSDNQDTKKLLKLLSFHTHPDKLPAGYGEEDFRTVQLYKEHLKKGDLKQEGVSSTSWWKFWSWDTGIRAKHEKPSEIQCDVAQSFRDKIIEKISQDVSKMSDGIYDKAKYYEHIAILSKESIVFEGVVKFDRQEQFEKYMHKAIEAGGGGEIKHSLALHYLELGNRKGVDSALEVIIKFTESELQKSACSTFLKESIEILLKKHNHNNVDLHLYFPANCIKESEYFAKIYSGLMMIKDLSVEVDYDYACRYYETAFDPDEICTNRDKQLHDQMSNYQKTLCGKEQCELYTEEL</sequence>
<keyword evidence="2" id="KW-1185">Reference proteome</keyword>
<organism evidence="1 2">
    <name type="scientific">Candidatus Aquarickettsia rohweri</name>
    <dbReference type="NCBI Taxonomy" id="2602574"/>
    <lineage>
        <taxon>Bacteria</taxon>
        <taxon>Pseudomonadati</taxon>
        <taxon>Pseudomonadota</taxon>
        <taxon>Alphaproteobacteria</taxon>
        <taxon>Rickettsiales</taxon>
        <taxon>Candidatus Midichloriaceae</taxon>
        <taxon>Candidatus Aquarickettsia</taxon>
    </lineage>
</organism>